<gene>
    <name evidence="2" type="ORF">A3D44_00215</name>
</gene>
<reference evidence="2 3" key="1">
    <citation type="journal article" date="2016" name="Nat. Commun.">
        <title>Thousands of microbial genomes shed light on interconnected biogeochemical processes in an aquifer system.</title>
        <authorList>
            <person name="Anantharaman K."/>
            <person name="Brown C.T."/>
            <person name="Hug L.A."/>
            <person name="Sharon I."/>
            <person name="Castelle C.J."/>
            <person name="Probst A.J."/>
            <person name="Thomas B.C."/>
            <person name="Singh A."/>
            <person name="Wilkins M.J."/>
            <person name="Karaoz U."/>
            <person name="Brodie E.L."/>
            <person name="Williams K.H."/>
            <person name="Hubbard S.S."/>
            <person name="Banfield J.F."/>
        </authorList>
    </citation>
    <scope>NUCLEOTIDE SEQUENCE [LARGE SCALE GENOMIC DNA]</scope>
</reference>
<evidence type="ECO:0000256" key="1">
    <source>
        <dbReference type="SAM" id="Phobius"/>
    </source>
</evidence>
<dbReference type="Proteomes" id="UP000178820">
    <property type="component" value="Unassembled WGS sequence"/>
</dbReference>
<evidence type="ECO:0000313" key="3">
    <source>
        <dbReference type="Proteomes" id="UP000178820"/>
    </source>
</evidence>
<keyword evidence="1" id="KW-0812">Transmembrane</keyword>
<organism evidence="2 3">
    <name type="scientific">Candidatus Staskawiczbacteria bacterium RIFCSPHIGHO2_02_FULL_42_22</name>
    <dbReference type="NCBI Taxonomy" id="1802207"/>
    <lineage>
        <taxon>Bacteria</taxon>
        <taxon>Candidatus Staskawicziibacteriota</taxon>
    </lineage>
</organism>
<keyword evidence="1" id="KW-1133">Transmembrane helix</keyword>
<evidence type="ECO:0008006" key="4">
    <source>
        <dbReference type="Google" id="ProtNLM"/>
    </source>
</evidence>
<dbReference type="Pfam" id="PF20393">
    <property type="entry name" value="Pro_CA_2"/>
    <property type="match status" value="1"/>
</dbReference>
<sequence>MKNPKNIRFFLITIGTTITLSFLIFSPPPFSNPLPQLKEKGKQFSPADIKKDFKETPKNVEKTNETCGCAIACMDGKAYPAVIAWQKKTYHLDSVDLITDAGPDGIVAQNKNSPIIANIQKNLELSIHGHQSRILVLAAHENCLGDPVSTEEHCEHLRKAKKIIEGFEFKELEKIVLVLVKKDRKTVIEISP</sequence>
<comment type="caution">
    <text evidence="2">The sequence shown here is derived from an EMBL/GenBank/DDBJ whole genome shotgun (WGS) entry which is preliminary data.</text>
</comment>
<feature type="transmembrane region" description="Helical" evidence="1">
    <location>
        <begin position="7"/>
        <end position="25"/>
    </location>
</feature>
<dbReference type="AlphaFoldDB" id="A0A1G2I2F5"/>
<name>A0A1G2I2F5_9BACT</name>
<protein>
    <recommendedName>
        <fullName evidence="4">Carbonic anhydrase</fullName>
    </recommendedName>
</protein>
<keyword evidence="1" id="KW-0472">Membrane</keyword>
<dbReference type="InterPro" id="IPR046871">
    <property type="entry name" value="Pro_CA_2"/>
</dbReference>
<proteinExistence type="predicted"/>
<dbReference type="STRING" id="1802207.A3D44_00215"/>
<evidence type="ECO:0000313" key="2">
    <source>
        <dbReference type="EMBL" id="OGZ68976.1"/>
    </source>
</evidence>
<dbReference type="EMBL" id="MHOT01000016">
    <property type="protein sequence ID" value="OGZ68976.1"/>
    <property type="molecule type" value="Genomic_DNA"/>
</dbReference>
<accession>A0A1G2I2F5</accession>